<dbReference type="Proteomes" id="UP001142325">
    <property type="component" value="Unassembled WGS sequence"/>
</dbReference>
<name>A0A9W6HSI3_9MICO</name>
<dbReference type="Pfam" id="PF11387">
    <property type="entry name" value="DUF2795"/>
    <property type="match status" value="1"/>
</dbReference>
<evidence type="ECO:0008006" key="3">
    <source>
        <dbReference type="Google" id="ProtNLM"/>
    </source>
</evidence>
<keyword evidence="2" id="KW-1185">Reference proteome</keyword>
<gene>
    <name evidence="1" type="ORF">GCM10017596_10690</name>
</gene>
<comment type="caution">
    <text evidence="1">The sequence shown here is derived from an EMBL/GenBank/DDBJ whole genome shotgun (WGS) entry which is preliminary data.</text>
</comment>
<evidence type="ECO:0000313" key="2">
    <source>
        <dbReference type="Proteomes" id="UP001142325"/>
    </source>
</evidence>
<accession>A0A9W6HSI3</accession>
<evidence type="ECO:0000313" key="1">
    <source>
        <dbReference type="EMBL" id="GLK01354.1"/>
    </source>
</evidence>
<reference evidence="1" key="2">
    <citation type="submission" date="2023-01" db="EMBL/GenBank/DDBJ databases">
        <authorList>
            <person name="Sun Q."/>
            <person name="Evtushenko L."/>
        </authorList>
    </citation>
    <scope>NUCLEOTIDE SEQUENCE</scope>
    <source>
        <strain evidence="1">VKM Ac-1958</strain>
    </source>
</reference>
<organism evidence="1 2">
    <name type="scientific">Microbacterium keratanolyticum</name>
    <dbReference type="NCBI Taxonomy" id="67574"/>
    <lineage>
        <taxon>Bacteria</taxon>
        <taxon>Bacillati</taxon>
        <taxon>Actinomycetota</taxon>
        <taxon>Actinomycetes</taxon>
        <taxon>Micrococcales</taxon>
        <taxon>Microbacteriaceae</taxon>
        <taxon>Microbacterium</taxon>
    </lineage>
</organism>
<dbReference type="InterPro" id="IPR021527">
    <property type="entry name" value="DUF2795"/>
</dbReference>
<reference evidence="1" key="1">
    <citation type="journal article" date="2014" name="Int. J. Syst. Evol. Microbiol.">
        <title>Complete genome sequence of Corynebacterium casei LMG S-19264T (=DSM 44701T), isolated from a smear-ripened cheese.</title>
        <authorList>
            <consortium name="US DOE Joint Genome Institute (JGI-PGF)"/>
            <person name="Walter F."/>
            <person name="Albersmeier A."/>
            <person name="Kalinowski J."/>
            <person name="Ruckert C."/>
        </authorList>
    </citation>
    <scope>NUCLEOTIDE SEQUENCE</scope>
    <source>
        <strain evidence="1">VKM Ac-1958</strain>
    </source>
</reference>
<dbReference type="AlphaFoldDB" id="A0A9W6HSI3"/>
<sequence length="70" mass="7693">MTTSPSLQRFLLTMEYPATKDDLLREARRDELAPADCSALEALPERSFSASWQVSLALREPAEAAVLLAA</sequence>
<dbReference type="EMBL" id="BSET01000001">
    <property type="protein sequence ID" value="GLK01354.1"/>
    <property type="molecule type" value="Genomic_DNA"/>
</dbReference>
<protein>
    <recommendedName>
        <fullName evidence="3">DUF2795 domain-containing protein</fullName>
    </recommendedName>
</protein>
<dbReference type="RefSeq" id="WP_204939003.1">
    <property type="nucleotide sequence ID" value="NZ_BAAAUM010000001.1"/>
</dbReference>
<proteinExistence type="predicted"/>